<keyword evidence="1" id="KW-0456">Lyase</keyword>
<dbReference type="InterPro" id="IPR032465">
    <property type="entry name" value="ACMSD"/>
</dbReference>
<organism evidence="3 4">
    <name type="scientific">Candidatus Sungbacteria bacterium RIFCSPHIGHO2_02_FULL_51_29</name>
    <dbReference type="NCBI Taxonomy" id="1802273"/>
    <lineage>
        <taxon>Bacteria</taxon>
        <taxon>Candidatus Sungiibacteriota</taxon>
    </lineage>
</organism>
<dbReference type="InterPro" id="IPR032466">
    <property type="entry name" value="Metal_Hydrolase"/>
</dbReference>
<dbReference type="PANTHER" id="PTHR21240">
    <property type="entry name" value="2-AMINO-3-CARBOXYLMUCONATE-6-SEMIALDEHYDE DECARBOXYLASE"/>
    <property type="match status" value="1"/>
</dbReference>
<dbReference type="SUPFAM" id="SSF51556">
    <property type="entry name" value="Metallo-dependent hydrolases"/>
    <property type="match status" value="1"/>
</dbReference>
<name>A0A1G2KRS0_9BACT</name>
<comment type="caution">
    <text evidence="3">The sequence shown here is derived from an EMBL/GenBank/DDBJ whole genome shotgun (WGS) entry which is preliminary data.</text>
</comment>
<feature type="domain" description="Amidohydrolase-related" evidence="2">
    <location>
        <begin position="68"/>
        <end position="270"/>
    </location>
</feature>
<accession>A0A1G2KRS0</accession>
<gene>
    <name evidence="3" type="ORF">A3C16_04605</name>
</gene>
<evidence type="ECO:0000256" key="1">
    <source>
        <dbReference type="ARBA" id="ARBA00023239"/>
    </source>
</evidence>
<dbReference type="PANTHER" id="PTHR21240:SF19">
    <property type="entry name" value="CATALYTIC_ HYDROLASE"/>
    <property type="match status" value="1"/>
</dbReference>
<dbReference type="GO" id="GO:0016787">
    <property type="term" value="F:hydrolase activity"/>
    <property type="evidence" value="ECO:0007669"/>
    <property type="project" value="InterPro"/>
</dbReference>
<reference evidence="3 4" key="1">
    <citation type="journal article" date="2016" name="Nat. Commun.">
        <title>Thousands of microbial genomes shed light on interconnected biogeochemical processes in an aquifer system.</title>
        <authorList>
            <person name="Anantharaman K."/>
            <person name="Brown C.T."/>
            <person name="Hug L.A."/>
            <person name="Sharon I."/>
            <person name="Castelle C.J."/>
            <person name="Probst A.J."/>
            <person name="Thomas B.C."/>
            <person name="Singh A."/>
            <person name="Wilkins M.J."/>
            <person name="Karaoz U."/>
            <person name="Brodie E.L."/>
            <person name="Williams K.H."/>
            <person name="Hubbard S.S."/>
            <person name="Banfield J.F."/>
        </authorList>
    </citation>
    <scope>NUCLEOTIDE SEQUENCE [LARGE SCALE GENOMIC DNA]</scope>
</reference>
<dbReference type="Gene3D" id="3.20.20.140">
    <property type="entry name" value="Metal-dependent hydrolases"/>
    <property type="match status" value="1"/>
</dbReference>
<evidence type="ECO:0000259" key="2">
    <source>
        <dbReference type="Pfam" id="PF04909"/>
    </source>
</evidence>
<dbReference type="EMBL" id="MHQL01000069">
    <property type="protein sequence ID" value="OHA01171.1"/>
    <property type="molecule type" value="Genomic_DNA"/>
</dbReference>
<dbReference type="Pfam" id="PF04909">
    <property type="entry name" value="Amidohydro_2"/>
    <property type="match status" value="1"/>
</dbReference>
<dbReference type="AlphaFoldDB" id="A0A1G2KRS0"/>
<proteinExistence type="predicted"/>
<protein>
    <recommendedName>
        <fullName evidence="2">Amidohydrolase-related domain-containing protein</fullName>
    </recommendedName>
</protein>
<evidence type="ECO:0000313" key="3">
    <source>
        <dbReference type="EMBL" id="OHA01171.1"/>
    </source>
</evidence>
<dbReference type="GO" id="GO:0016831">
    <property type="term" value="F:carboxy-lyase activity"/>
    <property type="evidence" value="ECO:0007669"/>
    <property type="project" value="InterPro"/>
</dbReference>
<sequence>MIVDTHTHLGTYNMLGEKVDVTPDMLIAAMDGAGVDHALAFAKEHKLPEQGISTENLISALQKYPQLHAIGTASPFTLNGKKFHLLKDALKAHVLHGLKFYTGYERFWPNDRRLHCLYEVLAEAGLPAIFHTGYLWNIIAPKGLLKYAQPLPIDELAVDFPDLKIVIAHIANPWIVDAAAVVGRHENVYLDVSGYFAEFSDPFSEEEVGAFQSDMAQLHLRIGSLEKLLFATDWPIESMTEYVRVTRDLFPEGDVRERFFWKNAAELFRLEFGGANATKSV</sequence>
<evidence type="ECO:0000313" key="4">
    <source>
        <dbReference type="Proteomes" id="UP000177811"/>
    </source>
</evidence>
<dbReference type="InterPro" id="IPR006680">
    <property type="entry name" value="Amidohydro-rel"/>
</dbReference>
<dbReference type="Proteomes" id="UP000177811">
    <property type="component" value="Unassembled WGS sequence"/>
</dbReference>
<dbReference type="CDD" id="cd01292">
    <property type="entry name" value="metallo-dependent_hydrolases"/>
    <property type="match status" value="1"/>
</dbReference>